<evidence type="ECO:0000259" key="5">
    <source>
        <dbReference type="Pfam" id="PF00425"/>
    </source>
</evidence>
<evidence type="ECO:0000313" key="6">
    <source>
        <dbReference type="EMBL" id="THC90540.1"/>
    </source>
</evidence>
<comment type="cofactor">
    <cofactor evidence="1">
        <name>Mg(2+)</name>
        <dbReference type="ChEBI" id="CHEBI:18420"/>
    </cofactor>
</comment>
<accession>A0A4S3J6N5</accession>
<feature type="domain" description="Chorismate-utilising enzyme C-terminal" evidence="5">
    <location>
        <begin position="111"/>
        <end position="179"/>
    </location>
</feature>
<sequence>MPVTLFHGRLSNTPARSFSFSQASFQAIGFSPELKVSVENGKVTTEPLAGTELRKGTEVEVNRLRQDLLNDPKEIVEHVLSVKAPIGEIHQVVENKEGTIMVEDLISRRLVLEAIQHIEIQPRELYAGAIVMLDDVKSLEAPLVLCNVFQDNHKQWIQAGARIISQSNPERELTETDEKLTRIAPSVVEEAK</sequence>
<feature type="domain" description="Chorismate-utilising enzyme C-terminal" evidence="5">
    <location>
        <begin position="7"/>
        <end position="95"/>
    </location>
</feature>
<dbReference type="InterPro" id="IPR005801">
    <property type="entry name" value="ADC_synthase"/>
</dbReference>
<reference evidence="6 7" key="1">
    <citation type="submission" date="2019-03" db="EMBL/GenBank/DDBJ databases">
        <title>The genome sequence of a newly discovered highly antifungal drug resistant Aspergillus species, Aspergillus tanneri NIH 1004.</title>
        <authorList>
            <person name="Mounaud S."/>
            <person name="Singh I."/>
            <person name="Joardar V."/>
            <person name="Pakala S."/>
            <person name="Pakala S."/>
            <person name="Venepally P."/>
            <person name="Hoover J."/>
            <person name="Nierman W."/>
            <person name="Chung J."/>
            <person name="Losada L."/>
        </authorList>
    </citation>
    <scope>NUCLEOTIDE SEQUENCE [LARGE SCALE GENOMIC DNA]</scope>
    <source>
        <strain evidence="6 7">NIH1004</strain>
    </source>
</reference>
<dbReference type="GO" id="GO:0016829">
    <property type="term" value="F:lyase activity"/>
    <property type="evidence" value="ECO:0007669"/>
    <property type="project" value="UniProtKB-KW"/>
</dbReference>
<keyword evidence="2" id="KW-0479">Metal-binding</keyword>
<name>A0A4S3J6N5_9EURO</name>
<dbReference type="PANTHER" id="PTHR11236">
    <property type="entry name" value="AMINOBENZOATE/ANTHRANILATE SYNTHASE"/>
    <property type="match status" value="1"/>
</dbReference>
<dbReference type="SUPFAM" id="SSF56322">
    <property type="entry name" value="ADC synthase"/>
    <property type="match status" value="1"/>
</dbReference>
<dbReference type="InterPro" id="IPR019999">
    <property type="entry name" value="Anth_synth_I-like"/>
</dbReference>
<dbReference type="EMBL" id="SOSA01000509">
    <property type="protein sequence ID" value="THC90540.1"/>
    <property type="molecule type" value="Genomic_DNA"/>
</dbReference>
<evidence type="ECO:0000256" key="3">
    <source>
        <dbReference type="ARBA" id="ARBA00022842"/>
    </source>
</evidence>
<evidence type="ECO:0000313" key="7">
    <source>
        <dbReference type="Proteomes" id="UP000308092"/>
    </source>
</evidence>
<dbReference type="STRING" id="1220188.A0A4S3J6N5"/>
<comment type="caution">
    <text evidence="6">The sequence shown here is derived from an EMBL/GenBank/DDBJ whole genome shotgun (WGS) entry which is preliminary data.</text>
</comment>
<dbReference type="Proteomes" id="UP000308092">
    <property type="component" value="Unassembled WGS sequence"/>
</dbReference>
<keyword evidence="7" id="KW-1185">Reference proteome</keyword>
<dbReference type="InterPro" id="IPR015890">
    <property type="entry name" value="Chorismate_C"/>
</dbReference>
<evidence type="ECO:0000256" key="2">
    <source>
        <dbReference type="ARBA" id="ARBA00022723"/>
    </source>
</evidence>
<evidence type="ECO:0000256" key="4">
    <source>
        <dbReference type="ARBA" id="ARBA00023239"/>
    </source>
</evidence>
<dbReference type="Pfam" id="PF00425">
    <property type="entry name" value="Chorismate_bind"/>
    <property type="match status" value="2"/>
</dbReference>
<keyword evidence="4" id="KW-0456">Lyase</keyword>
<dbReference type="Gene3D" id="3.60.120.10">
    <property type="entry name" value="Anthranilate synthase"/>
    <property type="match status" value="2"/>
</dbReference>
<dbReference type="PANTHER" id="PTHR11236:SF48">
    <property type="entry name" value="ISOCHORISMATE SYNTHASE MENF"/>
    <property type="match status" value="1"/>
</dbReference>
<dbReference type="GO" id="GO:0000162">
    <property type="term" value="P:L-tryptophan biosynthetic process"/>
    <property type="evidence" value="ECO:0007669"/>
    <property type="project" value="TreeGrafter"/>
</dbReference>
<organism evidence="6 7">
    <name type="scientific">Aspergillus tanneri</name>
    <dbReference type="NCBI Taxonomy" id="1220188"/>
    <lineage>
        <taxon>Eukaryota</taxon>
        <taxon>Fungi</taxon>
        <taxon>Dikarya</taxon>
        <taxon>Ascomycota</taxon>
        <taxon>Pezizomycotina</taxon>
        <taxon>Eurotiomycetes</taxon>
        <taxon>Eurotiomycetidae</taxon>
        <taxon>Eurotiales</taxon>
        <taxon>Aspergillaceae</taxon>
        <taxon>Aspergillus</taxon>
        <taxon>Aspergillus subgen. Circumdati</taxon>
    </lineage>
</organism>
<dbReference type="VEuPathDB" id="FungiDB:EYZ11_010003"/>
<evidence type="ECO:0000256" key="1">
    <source>
        <dbReference type="ARBA" id="ARBA00001946"/>
    </source>
</evidence>
<protein>
    <recommendedName>
        <fullName evidence="5">Chorismate-utilising enzyme C-terminal domain-containing protein</fullName>
    </recommendedName>
</protein>
<proteinExistence type="predicted"/>
<dbReference type="GO" id="GO:0046872">
    <property type="term" value="F:metal ion binding"/>
    <property type="evidence" value="ECO:0007669"/>
    <property type="project" value="UniProtKB-KW"/>
</dbReference>
<gene>
    <name evidence="6" type="ORF">EYZ11_010003</name>
</gene>
<dbReference type="AlphaFoldDB" id="A0A4S3J6N5"/>
<keyword evidence="3" id="KW-0460">Magnesium</keyword>